<feature type="domain" description="3-hydroxyisobutyrate dehydrogenase-like NAD-binding" evidence="5">
    <location>
        <begin position="181"/>
        <end position="297"/>
    </location>
</feature>
<dbReference type="PIRSF" id="PIRSF000103">
    <property type="entry name" value="HIBADH"/>
    <property type="match status" value="1"/>
</dbReference>
<protein>
    <submittedName>
        <fullName evidence="6">NAD-binding protein</fullName>
    </submittedName>
</protein>
<dbReference type="InterPro" id="IPR036291">
    <property type="entry name" value="NAD(P)-bd_dom_sf"/>
</dbReference>
<sequence length="321" mass="33569">MEAVGAARRQSAIGALKMNTIQHVGFIGLGRMGQAIVPRLLGAGFSVTVWNRTASRCEPVISAGATLAESPEALVRTSDLVFTMLHDDASVLDLYARLALVADGRRFLEMSTVRPSTHRQVAGIVARHGGVYTDAPVIGTVGPARAGQLVSMVGAPASDEPLLGPVLRAFSRKQWWLGSVGLGAAMKLSLNLILCSYWQLLGESLALAERSGLPRELMLEAVIDSPAALAMLPAKKEVVLGGNSTAAFDVAGLYKDMHAIAAEAAALDVPIPGMQAAMAQVMQAIGQGYASGDVASLTPYFIEAVNAAAQQPRPESSRKAS</sequence>
<name>A0A972NQM1_9BURK</name>
<dbReference type="SUPFAM" id="SSF48179">
    <property type="entry name" value="6-phosphogluconate dehydrogenase C-terminal domain-like"/>
    <property type="match status" value="1"/>
</dbReference>
<dbReference type="Gene3D" id="3.40.50.720">
    <property type="entry name" value="NAD(P)-binding Rossmann-like Domain"/>
    <property type="match status" value="1"/>
</dbReference>
<keyword evidence="2" id="KW-0520">NAD</keyword>
<dbReference type="InterPro" id="IPR029154">
    <property type="entry name" value="HIBADH-like_NADP-bd"/>
</dbReference>
<feature type="active site" evidence="3">
    <location>
        <position position="187"/>
    </location>
</feature>
<organism evidence="6 7">
    <name type="scientific">Paraburkholderia elongata</name>
    <dbReference type="NCBI Taxonomy" id="2675747"/>
    <lineage>
        <taxon>Bacteria</taxon>
        <taxon>Pseudomonadati</taxon>
        <taxon>Pseudomonadota</taxon>
        <taxon>Betaproteobacteria</taxon>
        <taxon>Burkholderiales</taxon>
        <taxon>Burkholderiaceae</taxon>
        <taxon>Paraburkholderia</taxon>
    </lineage>
</organism>
<dbReference type="SUPFAM" id="SSF51735">
    <property type="entry name" value="NAD(P)-binding Rossmann-fold domains"/>
    <property type="match status" value="1"/>
</dbReference>
<dbReference type="GO" id="GO:0051287">
    <property type="term" value="F:NAD binding"/>
    <property type="evidence" value="ECO:0007669"/>
    <property type="project" value="InterPro"/>
</dbReference>
<evidence type="ECO:0000256" key="1">
    <source>
        <dbReference type="ARBA" id="ARBA00023002"/>
    </source>
</evidence>
<evidence type="ECO:0000256" key="3">
    <source>
        <dbReference type="PIRSR" id="PIRSR000103-1"/>
    </source>
</evidence>
<evidence type="ECO:0000256" key="2">
    <source>
        <dbReference type="ARBA" id="ARBA00023027"/>
    </source>
</evidence>
<dbReference type="GO" id="GO:0050661">
    <property type="term" value="F:NADP binding"/>
    <property type="evidence" value="ECO:0007669"/>
    <property type="project" value="InterPro"/>
</dbReference>
<dbReference type="Pfam" id="PF14833">
    <property type="entry name" value="NAD_binding_11"/>
    <property type="match status" value="1"/>
</dbReference>
<proteinExistence type="predicted"/>
<dbReference type="PANTHER" id="PTHR43580">
    <property type="entry name" value="OXIDOREDUCTASE GLYR1-RELATED"/>
    <property type="match status" value="1"/>
</dbReference>
<dbReference type="Gene3D" id="1.10.1040.10">
    <property type="entry name" value="N-(1-d-carboxylethyl)-l-norvaline Dehydrogenase, domain 2"/>
    <property type="match status" value="1"/>
</dbReference>
<dbReference type="Pfam" id="PF03446">
    <property type="entry name" value="NAD_binding_2"/>
    <property type="match status" value="1"/>
</dbReference>
<dbReference type="Proteomes" id="UP000655523">
    <property type="component" value="Unassembled WGS sequence"/>
</dbReference>
<keyword evidence="7" id="KW-1185">Reference proteome</keyword>
<evidence type="ECO:0000313" key="6">
    <source>
        <dbReference type="EMBL" id="NPT56648.1"/>
    </source>
</evidence>
<dbReference type="InterPro" id="IPR015815">
    <property type="entry name" value="HIBADH-related"/>
</dbReference>
<dbReference type="GO" id="GO:0016491">
    <property type="term" value="F:oxidoreductase activity"/>
    <property type="evidence" value="ECO:0007669"/>
    <property type="project" value="UniProtKB-KW"/>
</dbReference>
<dbReference type="InterPro" id="IPR008927">
    <property type="entry name" value="6-PGluconate_DH-like_C_sf"/>
</dbReference>
<evidence type="ECO:0000259" key="5">
    <source>
        <dbReference type="Pfam" id="PF14833"/>
    </source>
</evidence>
<dbReference type="AlphaFoldDB" id="A0A972NQM1"/>
<evidence type="ECO:0000259" key="4">
    <source>
        <dbReference type="Pfam" id="PF03446"/>
    </source>
</evidence>
<keyword evidence="1" id="KW-0560">Oxidoreductase</keyword>
<gene>
    <name evidence="6" type="ORF">GNZ13_19170</name>
</gene>
<dbReference type="InterPro" id="IPR051265">
    <property type="entry name" value="HIBADH-related_NP60_sf"/>
</dbReference>
<dbReference type="InterPro" id="IPR006115">
    <property type="entry name" value="6PGDH_NADP-bd"/>
</dbReference>
<dbReference type="EMBL" id="WOEZ01000098">
    <property type="protein sequence ID" value="NPT56648.1"/>
    <property type="molecule type" value="Genomic_DNA"/>
</dbReference>
<dbReference type="InterPro" id="IPR013328">
    <property type="entry name" value="6PGD_dom2"/>
</dbReference>
<evidence type="ECO:0000313" key="7">
    <source>
        <dbReference type="Proteomes" id="UP000655523"/>
    </source>
</evidence>
<comment type="caution">
    <text evidence="6">The sequence shown here is derived from an EMBL/GenBank/DDBJ whole genome shotgun (WGS) entry which is preliminary data.</text>
</comment>
<accession>A0A972NQM1</accession>
<reference evidence="6 7" key="1">
    <citation type="submission" date="2019-11" db="EMBL/GenBank/DDBJ databases">
        <title>Metabolism of dissolved organic matter in forest soils.</title>
        <authorList>
            <person name="Cyle K.T."/>
            <person name="Wilhelm R.C."/>
            <person name="Martinez C.E."/>
        </authorList>
    </citation>
    <scope>NUCLEOTIDE SEQUENCE [LARGE SCALE GENOMIC DNA]</scope>
    <source>
        <strain evidence="6 7">5N</strain>
    </source>
</reference>
<dbReference type="PANTHER" id="PTHR43580:SF2">
    <property type="entry name" value="CYTOKINE-LIKE NUCLEAR FACTOR N-PAC"/>
    <property type="match status" value="1"/>
</dbReference>
<feature type="domain" description="6-phosphogluconate dehydrogenase NADP-binding" evidence="4">
    <location>
        <begin position="24"/>
        <end position="178"/>
    </location>
</feature>